<protein>
    <submittedName>
        <fullName evidence="2">Uncharacterized protein</fullName>
    </submittedName>
</protein>
<feature type="compositionally biased region" description="Low complexity" evidence="1">
    <location>
        <begin position="43"/>
        <end position="52"/>
    </location>
</feature>
<evidence type="ECO:0000256" key="1">
    <source>
        <dbReference type="SAM" id="MobiDB-lite"/>
    </source>
</evidence>
<sequence length="294" mass="33055">MRFGKNHWEYTEIVLENIFSNSQTKPPSSLPSTPHRHAKDDSLSTPTGTSPRPSSPPAVSEAQGDDVITQLGEEAMDIDSEEETPAPQSMVTVVDAVGEPLIQALLISARRRQAMIDQKREEKYSPYLWIEGLGRRVMSDFLPWFTREVPELRVTVLFKIRNGNAEPVWLVKFVNRDQAQSFATGYTGTLNDGDTFWVTRAAHSDYVTLIKRPSLLIENWRNGKILNQANRPPALMERTHINFVERLTEPPQGSSDVARIPQNNATLDVGGMRKRKRRGGKRLATARSYMGDAA</sequence>
<feature type="region of interest" description="Disordered" evidence="1">
    <location>
        <begin position="20"/>
        <end position="63"/>
    </location>
</feature>
<dbReference type="Proteomes" id="UP000772434">
    <property type="component" value="Unassembled WGS sequence"/>
</dbReference>
<feature type="region of interest" description="Disordered" evidence="1">
    <location>
        <begin position="271"/>
        <end position="294"/>
    </location>
</feature>
<proteinExistence type="predicted"/>
<feature type="compositionally biased region" description="Basic residues" evidence="1">
    <location>
        <begin position="272"/>
        <end position="281"/>
    </location>
</feature>
<accession>A0A9P5PZC6</accession>
<evidence type="ECO:0000313" key="2">
    <source>
        <dbReference type="EMBL" id="KAF9070795.1"/>
    </source>
</evidence>
<name>A0A9P5PZC6_9AGAR</name>
<evidence type="ECO:0000313" key="3">
    <source>
        <dbReference type="Proteomes" id="UP000772434"/>
    </source>
</evidence>
<dbReference type="AlphaFoldDB" id="A0A9P5PZC6"/>
<organism evidence="2 3">
    <name type="scientific">Rhodocollybia butyracea</name>
    <dbReference type="NCBI Taxonomy" id="206335"/>
    <lineage>
        <taxon>Eukaryota</taxon>
        <taxon>Fungi</taxon>
        <taxon>Dikarya</taxon>
        <taxon>Basidiomycota</taxon>
        <taxon>Agaricomycotina</taxon>
        <taxon>Agaricomycetes</taxon>
        <taxon>Agaricomycetidae</taxon>
        <taxon>Agaricales</taxon>
        <taxon>Marasmiineae</taxon>
        <taxon>Omphalotaceae</taxon>
        <taxon>Rhodocollybia</taxon>
    </lineage>
</organism>
<keyword evidence="3" id="KW-1185">Reference proteome</keyword>
<comment type="caution">
    <text evidence="2">The sequence shown here is derived from an EMBL/GenBank/DDBJ whole genome shotgun (WGS) entry which is preliminary data.</text>
</comment>
<feature type="compositionally biased region" description="Polar residues" evidence="1">
    <location>
        <begin position="20"/>
        <end position="32"/>
    </location>
</feature>
<reference evidence="2" key="1">
    <citation type="submission" date="2020-11" db="EMBL/GenBank/DDBJ databases">
        <authorList>
            <consortium name="DOE Joint Genome Institute"/>
            <person name="Ahrendt S."/>
            <person name="Riley R."/>
            <person name="Andreopoulos W."/>
            <person name="Labutti K."/>
            <person name="Pangilinan J."/>
            <person name="Ruiz-Duenas F.J."/>
            <person name="Barrasa J.M."/>
            <person name="Sanchez-Garcia M."/>
            <person name="Camarero S."/>
            <person name="Miyauchi S."/>
            <person name="Serrano A."/>
            <person name="Linde D."/>
            <person name="Babiker R."/>
            <person name="Drula E."/>
            <person name="Ayuso-Fernandez I."/>
            <person name="Pacheco R."/>
            <person name="Padilla G."/>
            <person name="Ferreira P."/>
            <person name="Barriuso J."/>
            <person name="Kellner H."/>
            <person name="Castanera R."/>
            <person name="Alfaro M."/>
            <person name="Ramirez L."/>
            <person name="Pisabarro A.G."/>
            <person name="Kuo A."/>
            <person name="Tritt A."/>
            <person name="Lipzen A."/>
            <person name="He G."/>
            <person name="Yan M."/>
            <person name="Ng V."/>
            <person name="Cullen D."/>
            <person name="Martin F."/>
            <person name="Rosso M.-N."/>
            <person name="Henrissat B."/>
            <person name="Hibbett D."/>
            <person name="Martinez A.T."/>
            <person name="Grigoriev I.V."/>
        </authorList>
    </citation>
    <scope>NUCLEOTIDE SEQUENCE</scope>
    <source>
        <strain evidence="2">AH 40177</strain>
    </source>
</reference>
<gene>
    <name evidence="2" type="ORF">BDP27DRAFT_567186</name>
</gene>
<dbReference type="EMBL" id="JADNRY010000037">
    <property type="protein sequence ID" value="KAF9070795.1"/>
    <property type="molecule type" value="Genomic_DNA"/>
</dbReference>